<keyword evidence="2" id="KW-1185">Reference proteome</keyword>
<dbReference type="RefSeq" id="WP_345150238.1">
    <property type="nucleotide sequence ID" value="NZ_BAABEO010000011.1"/>
</dbReference>
<evidence type="ECO:0000313" key="2">
    <source>
        <dbReference type="Proteomes" id="UP001500752"/>
    </source>
</evidence>
<organism evidence="1 2">
    <name type="scientific">Arthrobacter ginkgonis</name>
    <dbReference type="NCBI Taxonomy" id="1630594"/>
    <lineage>
        <taxon>Bacteria</taxon>
        <taxon>Bacillati</taxon>
        <taxon>Actinomycetota</taxon>
        <taxon>Actinomycetes</taxon>
        <taxon>Micrococcales</taxon>
        <taxon>Micrococcaceae</taxon>
        <taxon>Arthrobacter</taxon>
    </lineage>
</organism>
<dbReference type="Proteomes" id="UP001500752">
    <property type="component" value="Unassembled WGS sequence"/>
</dbReference>
<comment type="caution">
    <text evidence="1">The sequence shown here is derived from an EMBL/GenBank/DDBJ whole genome shotgun (WGS) entry which is preliminary data.</text>
</comment>
<accession>A0ABP7C8W0</accession>
<proteinExistence type="predicted"/>
<reference evidence="2" key="1">
    <citation type="journal article" date="2019" name="Int. J. Syst. Evol. Microbiol.">
        <title>The Global Catalogue of Microorganisms (GCM) 10K type strain sequencing project: providing services to taxonomists for standard genome sequencing and annotation.</title>
        <authorList>
            <consortium name="The Broad Institute Genomics Platform"/>
            <consortium name="The Broad Institute Genome Sequencing Center for Infectious Disease"/>
            <person name="Wu L."/>
            <person name="Ma J."/>
        </authorList>
    </citation>
    <scope>NUCLEOTIDE SEQUENCE [LARGE SCALE GENOMIC DNA]</scope>
    <source>
        <strain evidence="2">JCM 30742</strain>
    </source>
</reference>
<dbReference type="EMBL" id="BAABEO010000011">
    <property type="protein sequence ID" value="GAA3680636.1"/>
    <property type="molecule type" value="Genomic_DNA"/>
</dbReference>
<sequence length="235" mass="25559">MCRWAPRDIDWFDPWTTATPELGIGEVQVGYDGSIAQTTLKVRHGSLEAEGNLLRETGAFFTYRLVIAGPAPPGQVEDRLRAAIRKAPCDGLWTDHDLLVLSRFGWIDDELRNPEYQPDLGFWENTPPPFDLADSSLEVRHIDRADANGGDLPAAVLRVGVSGEAPAVPLAVPVMNYSALAHTLEQGLVHSGGGELVVPDNASWEAVRASIAGHVSSLTVERDWVETMAELSRIG</sequence>
<gene>
    <name evidence="1" type="ORF">GCM10023081_18470</name>
</gene>
<protein>
    <submittedName>
        <fullName evidence="1">Uncharacterized protein</fullName>
    </submittedName>
</protein>
<name>A0ABP7C8W0_9MICC</name>
<evidence type="ECO:0000313" key="1">
    <source>
        <dbReference type="EMBL" id="GAA3680636.1"/>
    </source>
</evidence>